<evidence type="ECO:0000313" key="5">
    <source>
        <dbReference type="EMBL" id="KAG5188385.1"/>
    </source>
</evidence>
<proteinExistence type="predicted"/>
<dbReference type="SUPFAM" id="SSF56204">
    <property type="entry name" value="Hect, E3 ligase catalytic domain"/>
    <property type="match status" value="1"/>
</dbReference>
<protein>
    <recommendedName>
        <fullName evidence="4">HECT domain-containing protein</fullName>
    </recommendedName>
</protein>
<dbReference type="EMBL" id="JAFCMP010000070">
    <property type="protein sequence ID" value="KAG5188385.1"/>
    <property type="molecule type" value="Genomic_DNA"/>
</dbReference>
<dbReference type="Proteomes" id="UP000664859">
    <property type="component" value="Unassembled WGS sequence"/>
</dbReference>
<dbReference type="InterPro" id="IPR035983">
    <property type="entry name" value="Hect_E3_ubiquitin_ligase"/>
</dbReference>
<accession>A0A835Z7D6</accession>
<dbReference type="AlphaFoldDB" id="A0A835Z7D6"/>
<dbReference type="PANTHER" id="PTHR45670:SF1">
    <property type="entry name" value="E3 UBIQUITIN-PROTEIN LIGASE HECTD1"/>
    <property type="match status" value="1"/>
</dbReference>
<dbReference type="InterPro" id="IPR045322">
    <property type="entry name" value="HECTD1/TRIP12-like"/>
</dbReference>
<dbReference type="PANTHER" id="PTHR45670">
    <property type="entry name" value="E3 UBIQUITIN-PROTEIN LIGASE TRIP12"/>
    <property type="match status" value="1"/>
</dbReference>
<sequence>MWHGDAALPAAAAVAEAQPAEQARYLHRAEGLYPRPVPPARAAEMASRFRSLGRLIGKALKDGRALDLPLALPLCAWLTGRATFSAAADVALIDASLSRSLAVIVDLGARFAAAPRGAAGASARAAAEAEAEALCLNWTLPGYPWYELRPGGAAAAVAAGDAAAYAAAVAEHLLVRGVAAQLRDVERGVAEVLGAGALRVFAPRELQAMLGGGGGGGGAAEHWRTGAIAGAVVCRHGYTAESSQVAALVEVLSELDAAQRRAFLSFVTGSPRLPLGGFAALQPRLTVVRKDTPRPDEHLPSCSTCQVYLKLPAYTCKAVLRAKLLQAINEGREHFALD</sequence>
<feature type="domain" description="HECT" evidence="4">
    <location>
        <begin position="32"/>
        <end position="338"/>
    </location>
</feature>
<gene>
    <name evidence="5" type="ORF">JKP88DRAFT_206664</name>
</gene>
<feature type="active site" description="Glycyl thioester intermediate" evidence="3">
    <location>
        <position position="305"/>
    </location>
</feature>
<comment type="caution">
    <text evidence="5">The sequence shown here is derived from an EMBL/GenBank/DDBJ whole genome shotgun (WGS) entry which is preliminary data.</text>
</comment>
<keyword evidence="6" id="KW-1185">Reference proteome</keyword>
<evidence type="ECO:0000256" key="3">
    <source>
        <dbReference type="PROSITE-ProRule" id="PRU00104"/>
    </source>
</evidence>
<dbReference type="GO" id="GO:0000209">
    <property type="term" value="P:protein polyubiquitination"/>
    <property type="evidence" value="ECO:0007669"/>
    <property type="project" value="TreeGrafter"/>
</dbReference>
<dbReference type="OrthoDB" id="271273at2759"/>
<organism evidence="5 6">
    <name type="scientific">Tribonema minus</name>
    <dbReference type="NCBI Taxonomy" id="303371"/>
    <lineage>
        <taxon>Eukaryota</taxon>
        <taxon>Sar</taxon>
        <taxon>Stramenopiles</taxon>
        <taxon>Ochrophyta</taxon>
        <taxon>PX clade</taxon>
        <taxon>Xanthophyceae</taxon>
        <taxon>Tribonematales</taxon>
        <taxon>Tribonemataceae</taxon>
        <taxon>Tribonema</taxon>
    </lineage>
</organism>
<dbReference type="Pfam" id="PF00632">
    <property type="entry name" value="HECT"/>
    <property type="match status" value="1"/>
</dbReference>
<dbReference type="Gene3D" id="3.90.1750.10">
    <property type="entry name" value="Hect, E3 ligase catalytic domains"/>
    <property type="match status" value="1"/>
</dbReference>
<dbReference type="GO" id="GO:0043161">
    <property type="term" value="P:proteasome-mediated ubiquitin-dependent protein catabolic process"/>
    <property type="evidence" value="ECO:0007669"/>
    <property type="project" value="TreeGrafter"/>
</dbReference>
<dbReference type="SMART" id="SM00119">
    <property type="entry name" value="HECTc"/>
    <property type="match status" value="1"/>
</dbReference>
<evidence type="ECO:0000256" key="2">
    <source>
        <dbReference type="ARBA" id="ARBA00022786"/>
    </source>
</evidence>
<evidence type="ECO:0000259" key="4">
    <source>
        <dbReference type="PROSITE" id="PS50237"/>
    </source>
</evidence>
<reference evidence="5" key="1">
    <citation type="submission" date="2021-02" db="EMBL/GenBank/DDBJ databases">
        <title>First Annotated Genome of the Yellow-green Alga Tribonema minus.</title>
        <authorList>
            <person name="Mahan K.M."/>
        </authorList>
    </citation>
    <scope>NUCLEOTIDE SEQUENCE</scope>
    <source>
        <strain evidence="5">UTEX B ZZ1240</strain>
    </source>
</reference>
<keyword evidence="1" id="KW-0808">Transferase</keyword>
<evidence type="ECO:0000256" key="1">
    <source>
        <dbReference type="ARBA" id="ARBA00022679"/>
    </source>
</evidence>
<keyword evidence="2 3" id="KW-0833">Ubl conjugation pathway</keyword>
<dbReference type="Gene3D" id="3.30.2410.10">
    <property type="entry name" value="Hect, E3 ligase catalytic domain"/>
    <property type="match status" value="1"/>
</dbReference>
<dbReference type="PROSITE" id="PS50237">
    <property type="entry name" value="HECT"/>
    <property type="match status" value="1"/>
</dbReference>
<evidence type="ECO:0000313" key="6">
    <source>
        <dbReference type="Proteomes" id="UP000664859"/>
    </source>
</evidence>
<dbReference type="GO" id="GO:0061630">
    <property type="term" value="F:ubiquitin protein ligase activity"/>
    <property type="evidence" value="ECO:0007669"/>
    <property type="project" value="InterPro"/>
</dbReference>
<name>A0A835Z7D6_9STRA</name>
<dbReference type="InterPro" id="IPR000569">
    <property type="entry name" value="HECT_dom"/>
</dbReference>